<dbReference type="KEGG" id="boz:DBV39_18555"/>
<evidence type="ECO:0000313" key="9">
    <source>
        <dbReference type="Proteomes" id="UP000244571"/>
    </source>
</evidence>
<keyword evidence="1 6" id="KW-0597">Phosphoprotein</keyword>
<dbReference type="Gene3D" id="3.40.50.2300">
    <property type="match status" value="1"/>
</dbReference>
<organism evidence="8 9">
    <name type="scientific">Orrella marina</name>
    <dbReference type="NCBI Taxonomy" id="2163011"/>
    <lineage>
        <taxon>Bacteria</taxon>
        <taxon>Pseudomonadati</taxon>
        <taxon>Pseudomonadota</taxon>
        <taxon>Betaproteobacteria</taxon>
        <taxon>Burkholderiales</taxon>
        <taxon>Alcaligenaceae</taxon>
        <taxon>Orrella</taxon>
    </lineage>
</organism>
<keyword evidence="2" id="KW-0902">Two-component regulatory system</keyword>
<reference evidence="8 9" key="1">
    <citation type="submission" date="2018-04" db="EMBL/GenBank/DDBJ databases">
        <title>Bordetella sp. HZ20 isolated from seawater.</title>
        <authorList>
            <person name="Sun C."/>
        </authorList>
    </citation>
    <scope>NUCLEOTIDE SEQUENCE [LARGE SCALE GENOMIC DNA]</scope>
    <source>
        <strain evidence="8 9">HZ20</strain>
    </source>
</reference>
<dbReference type="InterPro" id="IPR039420">
    <property type="entry name" value="WalR-like"/>
</dbReference>
<dbReference type="SMART" id="SM00448">
    <property type="entry name" value="REC"/>
    <property type="match status" value="1"/>
</dbReference>
<dbReference type="InterPro" id="IPR011006">
    <property type="entry name" value="CheY-like_superfamily"/>
</dbReference>
<evidence type="ECO:0000256" key="3">
    <source>
        <dbReference type="ARBA" id="ARBA00023015"/>
    </source>
</evidence>
<evidence type="ECO:0000256" key="5">
    <source>
        <dbReference type="ARBA" id="ARBA00023163"/>
    </source>
</evidence>
<evidence type="ECO:0000256" key="1">
    <source>
        <dbReference type="ARBA" id="ARBA00022553"/>
    </source>
</evidence>
<feature type="domain" description="Response regulatory" evidence="7">
    <location>
        <begin position="62"/>
        <end position="176"/>
    </location>
</feature>
<evidence type="ECO:0000256" key="2">
    <source>
        <dbReference type="ARBA" id="ARBA00023012"/>
    </source>
</evidence>
<dbReference type="PANTHER" id="PTHR48111">
    <property type="entry name" value="REGULATOR OF RPOS"/>
    <property type="match status" value="1"/>
</dbReference>
<accession>A0A2R4XNM4</accession>
<name>A0A2R4XNM4_9BURK</name>
<evidence type="ECO:0000256" key="6">
    <source>
        <dbReference type="PROSITE-ProRule" id="PRU00169"/>
    </source>
</evidence>
<dbReference type="GO" id="GO:0000976">
    <property type="term" value="F:transcription cis-regulatory region binding"/>
    <property type="evidence" value="ECO:0007669"/>
    <property type="project" value="TreeGrafter"/>
</dbReference>
<dbReference type="PANTHER" id="PTHR48111:SF1">
    <property type="entry name" value="TWO-COMPONENT RESPONSE REGULATOR ORR33"/>
    <property type="match status" value="1"/>
</dbReference>
<dbReference type="GO" id="GO:0032993">
    <property type="term" value="C:protein-DNA complex"/>
    <property type="evidence" value="ECO:0007669"/>
    <property type="project" value="TreeGrafter"/>
</dbReference>
<dbReference type="GO" id="GO:0005829">
    <property type="term" value="C:cytosol"/>
    <property type="evidence" value="ECO:0007669"/>
    <property type="project" value="TreeGrafter"/>
</dbReference>
<evidence type="ECO:0000256" key="4">
    <source>
        <dbReference type="ARBA" id="ARBA00023125"/>
    </source>
</evidence>
<keyword evidence="3" id="KW-0805">Transcription regulation</keyword>
<dbReference type="Proteomes" id="UP000244571">
    <property type="component" value="Chromosome"/>
</dbReference>
<keyword evidence="5" id="KW-0804">Transcription</keyword>
<dbReference type="GO" id="GO:0000156">
    <property type="term" value="F:phosphorelay response regulator activity"/>
    <property type="evidence" value="ECO:0007669"/>
    <property type="project" value="TreeGrafter"/>
</dbReference>
<dbReference type="SUPFAM" id="SSF52172">
    <property type="entry name" value="CheY-like"/>
    <property type="match status" value="1"/>
</dbReference>
<dbReference type="CDD" id="cd17574">
    <property type="entry name" value="REC_OmpR"/>
    <property type="match status" value="1"/>
</dbReference>
<keyword evidence="4" id="KW-0238">DNA-binding</keyword>
<dbReference type="EMBL" id="CP028901">
    <property type="protein sequence ID" value="AWB35413.1"/>
    <property type="molecule type" value="Genomic_DNA"/>
</dbReference>
<sequence length="204" mass="22652">MCGTTVTYAPRCRICVKVKCSGQWLWRASAQIPGSGFVLARTDRRLYQLIIRQQIAVESLFSIVVVEDHDEYREALVEFLQREGHRVMDFDSAETLMHGALPESVDLFMIDLNLPGEDGLVLAKRLRESMPAVGIIMLTARGYPEDVTRGYQNGADIYLNKPASAAQLRAALGLCAEGLVAPRQGKVFHVWSVASCVEHKARSC</sequence>
<evidence type="ECO:0000313" key="8">
    <source>
        <dbReference type="EMBL" id="AWB35413.1"/>
    </source>
</evidence>
<keyword evidence="9" id="KW-1185">Reference proteome</keyword>
<feature type="modified residue" description="4-aspartylphosphate" evidence="6">
    <location>
        <position position="111"/>
    </location>
</feature>
<protein>
    <recommendedName>
        <fullName evidence="7">Response regulatory domain-containing protein</fullName>
    </recommendedName>
</protein>
<dbReference type="Pfam" id="PF00072">
    <property type="entry name" value="Response_reg"/>
    <property type="match status" value="1"/>
</dbReference>
<dbReference type="PROSITE" id="PS50110">
    <property type="entry name" value="RESPONSE_REGULATORY"/>
    <property type="match status" value="1"/>
</dbReference>
<dbReference type="GO" id="GO:0006355">
    <property type="term" value="P:regulation of DNA-templated transcription"/>
    <property type="evidence" value="ECO:0007669"/>
    <property type="project" value="TreeGrafter"/>
</dbReference>
<gene>
    <name evidence="8" type="ORF">DBV39_18555</name>
</gene>
<proteinExistence type="predicted"/>
<dbReference type="AlphaFoldDB" id="A0A2R4XNM4"/>
<dbReference type="InterPro" id="IPR001789">
    <property type="entry name" value="Sig_transdc_resp-reg_receiver"/>
</dbReference>
<evidence type="ECO:0000259" key="7">
    <source>
        <dbReference type="PROSITE" id="PS50110"/>
    </source>
</evidence>